<sequence length="111" mass="11921">MPHAFQKRMEAGSGSLQGFPAFMLLASIVASRRAICAVMSVGLSLILSSSRRLRTSCASPVSPTIRVQGSPWMLRSPALGASNANLRFISPKYPRGMSVGFFCPMSSRTVQ</sequence>
<evidence type="ECO:0000313" key="2">
    <source>
        <dbReference type="Proteomes" id="UP000324133"/>
    </source>
</evidence>
<dbReference type="Proteomes" id="UP000324133">
    <property type="component" value="Unassembled WGS sequence"/>
</dbReference>
<dbReference type="RefSeq" id="WP_149093247.1">
    <property type="nucleotide sequence ID" value="NZ_VKKY01000005.1"/>
</dbReference>
<proteinExistence type="predicted"/>
<organism evidence="1 2">
    <name type="scientific">Rufibacter hautae</name>
    <dbReference type="NCBI Taxonomy" id="2595005"/>
    <lineage>
        <taxon>Bacteria</taxon>
        <taxon>Pseudomonadati</taxon>
        <taxon>Bacteroidota</taxon>
        <taxon>Cytophagia</taxon>
        <taxon>Cytophagales</taxon>
        <taxon>Hymenobacteraceae</taxon>
        <taxon>Rufibacter</taxon>
    </lineage>
</organism>
<evidence type="ECO:0000313" key="1">
    <source>
        <dbReference type="EMBL" id="KAA3435933.1"/>
    </source>
</evidence>
<gene>
    <name evidence="1" type="ORF">FOA19_23095</name>
</gene>
<dbReference type="EMBL" id="VKKY01000005">
    <property type="protein sequence ID" value="KAA3435933.1"/>
    <property type="molecule type" value="Genomic_DNA"/>
</dbReference>
<accession>A0A5B6TA07</accession>
<keyword evidence="2" id="KW-1185">Reference proteome</keyword>
<dbReference type="AlphaFoldDB" id="A0A5B6TA07"/>
<reference evidence="1 2" key="1">
    <citation type="submission" date="2019-07" db="EMBL/GenBank/DDBJ databases">
        <title>Rufibacter sp. nov., isolated from lake sediment.</title>
        <authorList>
            <person name="Qu J.-H."/>
        </authorList>
    </citation>
    <scope>NUCLEOTIDE SEQUENCE [LARGE SCALE GENOMIC DNA]</scope>
    <source>
        <strain evidence="1 2">NBS58-1</strain>
    </source>
</reference>
<protein>
    <submittedName>
        <fullName evidence="1">Uncharacterized protein</fullName>
    </submittedName>
</protein>
<name>A0A5B6TA07_9BACT</name>
<comment type="caution">
    <text evidence="1">The sequence shown here is derived from an EMBL/GenBank/DDBJ whole genome shotgun (WGS) entry which is preliminary data.</text>
</comment>